<dbReference type="InterPro" id="IPR051624">
    <property type="entry name" value="RMD1/Sad1-interacting"/>
</dbReference>
<dbReference type="PANTHER" id="PTHR16255">
    <property type="entry name" value="REQUIRED FOR MEIOTIC NUCLEAR DIVISION PROTEIN 1 HOMOLOG"/>
    <property type="match status" value="1"/>
</dbReference>
<dbReference type="PANTHER" id="PTHR16255:SF6">
    <property type="entry name" value="PROTEIN RETARDED ROOT GROWTH-LIKE"/>
    <property type="match status" value="1"/>
</dbReference>
<comment type="similarity">
    <text evidence="1">Belongs to the RMD1/sif2 family.</text>
</comment>
<evidence type="ECO:0000259" key="2">
    <source>
        <dbReference type="Pfam" id="PF02582"/>
    </source>
</evidence>
<dbReference type="Proteomes" id="UP001177140">
    <property type="component" value="Unassembled WGS sequence"/>
</dbReference>
<feature type="domain" description="DUF155" evidence="2">
    <location>
        <begin position="132"/>
        <end position="309"/>
    </location>
</feature>
<dbReference type="AlphaFoldDB" id="A0AA41SC56"/>
<proteinExistence type="inferred from homology"/>
<evidence type="ECO:0000313" key="3">
    <source>
        <dbReference type="EMBL" id="MCL7031793.1"/>
    </source>
</evidence>
<reference evidence="3" key="1">
    <citation type="submission" date="2022-03" db="EMBL/GenBank/DDBJ databases">
        <title>A functionally conserved STORR gene fusion in Papaver species that diverged 16.8 million years ago.</title>
        <authorList>
            <person name="Catania T."/>
        </authorList>
    </citation>
    <scope>NUCLEOTIDE SEQUENCE</scope>
    <source>
        <strain evidence="3">S-191538</strain>
    </source>
</reference>
<dbReference type="Pfam" id="PF02582">
    <property type="entry name" value="DUF155"/>
    <property type="match status" value="1"/>
</dbReference>
<dbReference type="EMBL" id="JAJJMA010115878">
    <property type="protein sequence ID" value="MCL7031793.1"/>
    <property type="molecule type" value="Genomic_DNA"/>
</dbReference>
<dbReference type="GO" id="GO:0005739">
    <property type="term" value="C:mitochondrion"/>
    <property type="evidence" value="ECO:0007669"/>
    <property type="project" value="UniProtKB-ARBA"/>
</dbReference>
<organism evidence="3 4">
    <name type="scientific">Papaver nudicaule</name>
    <name type="common">Iceland poppy</name>
    <dbReference type="NCBI Taxonomy" id="74823"/>
    <lineage>
        <taxon>Eukaryota</taxon>
        <taxon>Viridiplantae</taxon>
        <taxon>Streptophyta</taxon>
        <taxon>Embryophyta</taxon>
        <taxon>Tracheophyta</taxon>
        <taxon>Spermatophyta</taxon>
        <taxon>Magnoliopsida</taxon>
        <taxon>Ranunculales</taxon>
        <taxon>Papaveraceae</taxon>
        <taxon>Papaveroideae</taxon>
        <taxon>Papaver</taxon>
    </lineage>
</organism>
<evidence type="ECO:0000313" key="4">
    <source>
        <dbReference type="Proteomes" id="UP001177140"/>
    </source>
</evidence>
<comment type="caution">
    <text evidence="3">The sequence shown here is derived from an EMBL/GenBank/DDBJ whole genome shotgun (WGS) entry which is preliminary data.</text>
</comment>
<gene>
    <name evidence="3" type="ORF">MKW94_001445</name>
</gene>
<protein>
    <recommendedName>
        <fullName evidence="2">DUF155 domain-containing protein</fullName>
    </recommendedName>
</protein>
<dbReference type="InterPro" id="IPR003734">
    <property type="entry name" value="DUF155"/>
</dbReference>
<evidence type="ECO:0000256" key="1">
    <source>
        <dbReference type="ARBA" id="ARBA00008306"/>
    </source>
</evidence>
<keyword evidence="4" id="KW-1185">Reference proteome</keyword>
<sequence length="367" mass="41291">MSKILSSINKLKNRILSSSANQGIFSVSTYNSSNGGARTLCSLPTELDQYSSSLGTHNLERKEDLWTSIPVRAYFLSHRIDLIGLMSENQANLIPYAPGMSNYVVLGFPHTNSSNPLRNVEAKSSGSCYSYMVVYPYGSAVMFNMLDHEVGRYLKIIKRHASGLEAETGKDGRDSLPCYIDYEVREKQDLPTWMQGGLNCVLLRHLNMDGICTVSNVLGQSVALDYYSRLVDDWVKEYSGVNNGLEKSGSLSSWIELVRHTRRRAADAEIIYKFVLSERSVITWEEDNKYAQILNHLRDEFKLTRRFAGLDRKFKMGENNIHFIGMQMVELFAHAGACAKLSLFVLIAFSPIAGLPFSTLETYLMSP</sequence>
<accession>A0AA41SC56</accession>
<name>A0AA41SC56_PAPNU</name>